<feature type="non-terminal residue" evidence="2">
    <location>
        <position position="530"/>
    </location>
</feature>
<accession>A0A8H6RC04</accession>
<feature type="compositionally biased region" description="Basic and acidic residues" evidence="1">
    <location>
        <begin position="148"/>
        <end position="160"/>
    </location>
</feature>
<dbReference type="AlphaFoldDB" id="A0A8H6RC04"/>
<reference evidence="2" key="1">
    <citation type="submission" date="2020-04" db="EMBL/GenBank/DDBJ databases">
        <title>Draft genome resource of the tomato pathogen Pseudocercospora fuligena.</title>
        <authorList>
            <person name="Zaccaron A."/>
        </authorList>
    </citation>
    <scope>NUCLEOTIDE SEQUENCE</scope>
    <source>
        <strain evidence="2">PF001</strain>
    </source>
</reference>
<feature type="compositionally biased region" description="Basic residues" evidence="1">
    <location>
        <begin position="350"/>
        <end position="361"/>
    </location>
</feature>
<feature type="compositionally biased region" description="Basic and acidic residues" evidence="1">
    <location>
        <begin position="225"/>
        <end position="244"/>
    </location>
</feature>
<sequence>ALYATTLSAHAFNLLHTTTTPHWTRYRALYPPIGLSEAWYLKSDSIYRLPYLRAAPKKCIPHKRYGPGARVSTYEFKMSHPFQTWYDFGDVTVQEREQEVSDSEIDLGDYLVEGWDKDWEESFWGVEREEKTEEHRDAAFGQGDEEGIGEHPEIEHKQSIEPEVGEYRVVGIEGQAAPTKPKNILNPEPSATFTSSILTAESLPGSESPLPVVPKQDLGDLDLEFEQKRTPPKEEKTTLKHARDVSINLSEDDNEMPARPRKKRKRSSVNGSGDDNKSDSDSAPLPARARRLTRSFKTPVAPKSKQEISRADSKLNFSADESESAIDSRGSDSDDGFIPSPPKPVSKAKPASRSKARKKLPSRSNNLQPGPGATARRAIFKVKVRSQEEKNAILLQPKRERPNFNWDYPHYLALALLEHHFGLERKVPQGMRDGERVFSLLFRDDLALCKKKAGAKNWVDAIYNTYGAKDRSGKAHRWDLVQAALEAPEHAKSDEYKELRQKVFDAVAQLGIQSRLPPGQTKAVDFEKID</sequence>
<dbReference type="Proteomes" id="UP000660729">
    <property type="component" value="Unassembled WGS sequence"/>
</dbReference>
<evidence type="ECO:0000313" key="3">
    <source>
        <dbReference type="Proteomes" id="UP000660729"/>
    </source>
</evidence>
<dbReference type="EMBL" id="JABCIY010000211">
    <property type="protein sequence ID" value="KAF7188336.1"/>
    <property type="molecule type" value="Genomic_DNA"/>
</dbReference>
<evidence type="ECO:0000256" key="1">
    <source>
        <dbReference type="SAM" id="MobiDB-lite"/>
    </source>
</evidence>
<gene>
    <name evidence="2" type="ORF">HII31_10400</name>
</gene>
<feature type="region of interest" description="Disordered" evidence="1">
    <location>
        <begin position="128"/>
        <end position="160"/>
    </location>
</feature>
<dbReference type="OrthoDB" id="3650313at2759"/>
<feature type="region of interest" description="Disordered" evidence="1">
    <location>
        <begin position="201"/>
        <end position="375"/>
    </location>
</feature>
<evidence type="ECO:0000313" key="2">
    <source>
        <dbReference type="EMBL" id="KAF7188336.1"/>
    </source>
</evidence>
<comment type="caution">
    <text evidence="2">The sequence shown here is derived from an EMBL/GenBank/DDBJ whole genome shotgun (WGS) entry which is preliminary data.</text>
</comment>
<feature type="compositionally biased region" description="Basic and acidic residues" evidence="1">
    <location>
        <begin position="304"/>
        <end position="313"/>
    </location>
</feature>
<proteinExistence type="predicted"/>
<feature type="compositionally biased region" description="Basic and acidic residues" evidence="1">
    <location>
        <begin position="128"/>
        <end position="138"/>
    </location>
</feature>
<name>A0A8H6RC04_9PEZI</name>
<keyword evidence="3" id="KW-1185">Reference proteome</keyword>
<organism evidence="2 3">
    <name type="scientific">Pseudocercospora fuligena</name>
    <dbReference type="NCBI Taxonomy" id="685502"/>
    <lineage>
        <taxon>Eukaryota</taxon>
        <taxon>Fungi</taxon>
        <taxon>Dikarya</taxon>
        <taxon>Ascomycota</taxon>
        <taxon>Pezizomycotina</taxon>
        <taxon>Dothideomycetes</taxon>
        <taxon>Dothideomycetidae</taxon>
        <taxon>Mycosphaerellales</taxon>
        <taxon>Mycosphaerellaceae</taxon>
        <taxon>Pseudocercospora</taxon>
    </lineage>
</organism>
<protein>
    <submittedName>
        <fullName evidence="2">Uncharacterized protein</fullName>
    </submittedName>
</protein>